<evidence type="ECO:0000256" key="5">
    <source>
        <dbReference type="ARBA" id="ARBA00022833"/>
    </source>
</evidence>
<dbReference type="PANTHER" id="PTHR23235:SF120">
    <property type="entry name" value="KRUPPEL-LIKE FACTOR 15"/>
    <property type="match status" value="1"/>
</dbReference>
<accession>A0AAV5QGY5</accession>
<comment type="caution">
    <text evidence="10">The sequence shown here is derived from an EMBL/GenBank/DDBJ whole genome shotgun (WGS) entry which is preliminary data.</text>
</comment>
<sequence length="271" mass="29771">MSFFSPTNQTIYSYSPNYYALNVSHHHQQPSSNSLKKLPTLIPMKIASPINDSVALDISSSTLLVRPRSSLNPPPISTGPFALPLSVTSLSSPSSSSRTSSADSLSPLPPISIDFSKKSSSVVSLPDLVSSPLDINNNDNNNKNKNKNKSKSKSKNKNNNDDHNNNDNIQPSSGKKTSAPPSRSASPINKQKTNGGANSGPMDPQKKYQCRTCTKSFTTSGHLARHTRIHTGERKHACPYPNCESRFARQDNCMQHYRTHLNGGKRKRKKW</sequence>
<protein>
    <submittedName>
        <fullName evidence="10">Transcriptional regulator</fullName>
    </submittedName>
</protein>
<dbReference type="GeneID" id="90071850"/>
<evidence type="ECO:0000256" key="3">
    <source>
        <dbReference type="ARBA" id="ARBA00022737"/>
    </source>
</evidence>
<dbReference type="SUPFAM" id="SSF57667">
    <property type="entry name" value="beta-beta-alpha zinc fingers"/>
    <property type="match status" value="1"/>
</dbReference>
<feature type="region of interest" description="Disordered" evidence="8">
    <location>
        <begin position="129"/>
        <end position="207"/>
    </location>
</feature>
<evidence type="ECO:0000256" key="4">
    <source>
        <dbReference type="ARBA" id="ARBA00022771"/>
    </source>
</evidence>
<comment type="subcellular location">
    <subcellularLocation>
        <location evidence="1">Nucleus</location>
    </subcellularLocation>
</comment>
<dbReference type="PROSITE" id="PS50157">
    <property type="entry name" value="ZINC_FINGER_C2H2_2"/>
    <property type="match status" value="2"/>
</dbReference>
<feature type="compositionally biased region" description="Basic residues" evidence="8">
    <location>
        <begin position="144"/>
        <end position="156"/>
    </location>
</feature>
<keyword evidence="4 7" id="KW-0863">Zinc-finger</keyword>
<dbReference type="InterPro" id="IPR013087">
    <property type="entry name" value="Znf_C2H2_type"/>
</dbReference>
<dbReference type="PROSITE" id="PS00028">
    <property type="entry name" value="ZINC_FINGER_C2H2_1"/>
    <property type="match status" value="2"/>
</dbReference>
<feature type="domain" description="C2H2-type" evidence="9">
    <location>
        <begin position="236"/>
        <end position="260"/>
    </location>
</feature>
<dbReference type="AlphaFoldDB" id="A0AAV5QGY5"/>
<dbReference type="GO" id="GO:0000981">
    <property type="term" value="F:DNA-binding transcription factor activity, RNA polymerase II-specific"/>
    <property type="evidence" value="ECO:0007669"/>
    <property type="project" value="TreeGrafter"/>
</dbReference>
<dbReference type="Proteomes" id="UP001360560">
    <property type="component" value="Unassembled WGS sequence"/>
</dbReference>
<dbReference type="PANTHER" id="PTHR23235">
    <property type="entry name" value="KRUEPPEL-LIKE TRANSCRIPTION FACTOR"/>
    <property type="match status" value="1"/>
</dbReference>
<evidence type="ECO:0000313" key="11">
    <source>
        <dbReference type="Proteomes" id="UP001360560"/>
    </source>
</evidence>
<evidence type="ECO:0000256" key="1">
    <source>
        <dbReference type="ARBA" id="ARBA00004123"/>
    </source>
</evidence>
<keyword evidence="5" id="KW-0862">Zinc</keyword>
<evidence type="ECO:0000256" key="7">
    <source>
        <dbReference type="PROSITE-ProRule" id="PRU00042"/>
    </source>
</evidence>
<keyword evidence="2" id="KW-0479">Metal-binding</keyword>
<dbReference type="SMART" id="SM00355">
    <property type="entry name" value="ZnF_C2H2"/>
    <property type="match status" value="2"/>
</dbReference>
<reference evidence="10 11" key="1">
    <citation type="journal article" date="2023" name="Elife">
        <title>Identification of key yeast species and microbe-microbe interactions impacting larval growth of Drosophila in the wild.</title>
        <authorList>
            <person name="Mure A."/>
            <person name="Sugiura Y."/>
            <person name="Maeda R."/>
            <person name="Honda K."/>
            <person name="Sakurai N."/>
            <person name="Takahashi Y."/>
            <person name="Watada M."/>
            <person name="Katoh T."/>
            <person name="Gotoh A."/>
            <person name="Gotoh Y."/>
            <person name="Taniguchi I."/>
            <person name="Nakamura K."/>
            <person name="Hayashi T."/>
            <person name="Katayama T."/>
            <person name="Uemura T."/>
            <person name="Hattori Y."/>
        </authorList>
    </citation>
    <scope>NUCLEOTIDE SEQUENCE [LARGE SCALE GENOMIC DNA]</scope>
    <source>
        <strain evidence="10 11">SC-9</strain>
    </source>
</reference>
<name>A0AAV5QGY5_9ASCO</name>
<feature type="compositionally biased region" description="Polar residues" evidence="8">
    <location>
        <begin position="169"/>
        <end position="196"/>
    </location>
</feature>
<keyword evidence="11" id="KW-1185">Reference proteome</keyword>
<dbReference type="GO" id="GO:0000978">
    <property type="term" value="F:RNA polymerase II cis-regulatory region sequence-specific DNA binding"/>
    <property type="evidence" value="ECO:0007669"/>
    <property type="project" value="TreeGrafter"/>
</dbReference>
<dbReference type="Gene3D" id="3.30.160.60">
    <property type="entry name" value="Classic Zinc Finger"/>
    <property type="match status" value="2"/>
</dbReference>
<dbReference type="RefSeq" id="XP_064850871.1">
    <property type="nucleotide sequence ID" value="XM_064994799.1"/>
</dbReference>
<dbReference type="FunFam" id="3.30.160.60:FF:000744">
    <property type="entry name" value="zinc finger E-box-binding homeobox 1"/>
    <property type="match status" value="1"/>
</dbReference>
<evidence type="ECO:0000313" key="10">
    <source>
        <dbReference type="EMBL" id="GMM33871.1"/>
    </source>
</evidence>
<evidence type="ECO:0000256" key="8">
    <source>
        <dbReference type="SAM" id="MobiDB-lite"/>
    </source>
</evidence>
<keyword evidence="6" id="KW-0539">Nucleus</keyword>
<evidence type="ECO:0000256" key="2">
    <source>
        <dbReference type="ARBA" id="ARBA00022723"/>
    </source>
</evidence>
<dbReference type="Pfam" id="PF00096">
    <property type="entry name" value="zf-C2H2"/>
    <property type="match status" value="1"/>
</dbReference>
<gene>
    <name evidence="10" type="ORF">DASC09_011960</name>
</gene>
<organism evidence="10 11">
    <name type="scientific">Saccharomycopsis crataegensis</name>
    <dbReference type="NCBI Taxonomy" id="43959"/>
    <lineage>
        <taxon>Eukaryota</taxon>
        <taxon>Fungi</taxon>
        <taxon>Dikarya</taxon>
        <taxon>Ascomycota</taxon>
        <taxon>Saccharomycotina</taxon>
        <taxon>Saccharomycetes</taxon>
        <taxon>Saccharomycopsidaceae</taxon>
        <taxon>Saccharomycopsis</taxon>
    </lineage>
</organism>
<dbReference type="EMBL" id="BTFZ01000002">
    <property type="protein sequence ID" value="GMM33871.1"/>
    <property type="molecule type" value="Genomic_DNA"/>
</dbReference>
<evidence type="ECO:0000259" key="9">
    <source>
        <dbReference type="PROSITE" id="PS50157"/>
    </source>
</evidence>
<feature type="compositionally biased region" description="Low complexity" evidence="8">
    <location>
        <begin position="129"/>
        <end position="143"/>
    </location>
</feature>
<dbReference type="GO" id="GO:0008270">
    <property type="term" value="F:zinc ion binding"/>
    <property type="evidence" value="ECO:0007669"/>
    <property type="project" value="UniProtKB-KW"/>
</dbReference>
<dbReference type="GO" id="GO:0005634">
    <property type="term" value="C:nucleus"/>
    <property type="evidence" value="ECO:0007669"/>
    <property type="project" value="UniProtKB-SubCell"/>
</dbReference>
<proteinExistence type="predicted"/>
<keyword evidence="3" id="KW-0677">Repeat</keyword>
<evidence type="ECO:0000256" key="6">
    <source>
        <dbReference type="ARBA" id="ARBA00023242"/>
    </source>
</evidence>
<feature type="domain" description="C2H2-type" evidence="9">
    <location>
        <begin position="208"/>
        <end position="235"/>
    </location>
</feature>
<dbReference type="InterPro" id="IPR036236">
    <property type="entry name" value="Znf_C2H2_sf"/>
</dbReference>
<feature type="region of interest" description="Disordered" evidence="8">
    <location>
        <begin position="88"/>
        <end position="108"/>
    </location>
</feature>